<dbReference type="PANTHER" id="PTHR11669:SF8">
    <property type="entry name" value="DNA POLYMERASE III SUBUNIT DELTA"/>
    <property type="match status" value="1"/>
</dbReference>
<accession>A0A554XI99</accession>
<dbReference type="EMBL" id="VJON01000007">
    <property type="protein sequence ID" value="TSE35543.1"/>
    <property type="molecule type" value="Genomic_DNA"/>
</dbReference>
<dbReference type="AlphaFoldDB" id="A0A554XI99"/>
<comment type="caution">
    <text evidence="1">The sequence shown here is derived from an EMBL/GenBank/DDBJ whole genome shotgun (WGS) entry which is preliminary data.</text>
</comment>
<evidence type="ECO:0000313" key="2">
    <source>
        <dbReference type="Proteomes" id="UP000318294"/>
    </source>
</evidence>
<dbReference type="Gene3D" id="3.40.50.300">
    <property type="entry name" value="P-loop containing nucleotide triphosphate hydrolases"/>
    <property type="match status" value="1"/>
</dbReference>
<gene>
    <name evidence="1" type="primary">dnaX_1</name>
    <name evidence="1" type="ORF">Tchar_00739</name>
</gene>
<dbReference type="OrthoDB" id="9811073at2"/>
<dbReference type="GO" id="GO:0003887">
    <property type="term" value="F:DNA-directed DNA polymerase activity"/>
    <property type="evidence" value="ECO:0007669"/>
    <property type="project" value="UniProtKB-EC"/>
</dbReference>
<dbReference type="InterPro" id="IPR027417">
    <property type="entry name" value="P-loop_NTPase"/>
</dbReference>
<keyword evidence="1" id="KW-0808">Transferase</keyword>
<protein>
    <submittedName>
        <fullName evidence="1">DNA polymerase III subunit tau</fullName>
        <ecNumber evidence="1">2.7.7.7</ecNumber>
    </submittedName>
</protein>
<sequence>MNLAPWLQQQLCAVRALRGHAILLDGPAGLGQLELAEALAQTWLCERPSEQGACGTCPSCHALQVRAHADVFALMPERLALERGWPLDAATQERIDRKEIKPGRQIRVEATRAAVAFAQLSSAREQGKVILILSAERLNVESANTLLKTLEEPPGRVRFVLATEAAHQLLPTIRSRCQRYTLTWPSEAQGQAWLQAAGTAAGLRLTEEDWQVCWRAAGGRPQEALNWAQCGLRATVWRALPQQLVRGDGSALSDWPPSRQLQMLMLLCHDALALACGAPPRYFDADAVPRAQPERLWAFWRSLQQGWRHAEHPFHAGLWAEAWTERARAAFTPAARAPTTASSAALHSRP</sequence>
<dbReference type="GO" id="GO:0006261">
    <property type="term" value="P:DNA-templated DNA replication"/>
    <property type="evidence" value="ECO:0007669"/>
    <property type="project" value="TreeGrafter"/>
</dbReference>
<dbReference type="EC" id="2.7.7.7" evidence="1"/>
<dbReference type="InterPro" id="IPR050238">
    <property type="entry name" value="DNA_Rep/Repair_Clamp_Loader"/>
</dbReference>
<dbReference type="GO" id="GO:0009360">
    <property type="term" value="C:DNA polymerase III complex"/>
    <property type="evidence" value="ECO:0007669"/>
    <property type="project" value="TreeGrafter"/>
</dbReference>
<dbReference type="Pfam" id="PF13177">
    <property type="entry name" value="DNA_pol3_delta2"/>
    <property type="match status" value="1"/>
</dbReference>
<keyword evidence="1" id="KW-0548">Nucleotidyltransferase</keyword>
<dbReference type="SUPFAM" id="SSF52540">
    <property type="entry name" value="P-loop containing nucleoside triphosphate hydrolases"/>
    <property type="match status" value="1"/>
</dbReference>
<keyword evidence="2" id="KW-1185">Reference proteome</keyword>
<reference evidence="1 2" key="1">
    <citation type="submission" date="2019-07" db="EMBL/GenBank/DDBJ databases">
        <title>Tepidimonas charontis SPSP-6 draft genome.</title>
        <authorList>
            <person name="Da Costa M.S."/>
            <person name="Froufe H.J.C."/>
            <person name="Egas C."/>
            <person name="Albuquerque L."/>
        </authorList>
    </citation>
    <scope>NUCLEOTIDE SEQUENCE [LARGE SCALE GENOMIC DNA]</scope>
    <source>
        <strain evidence="1 2">SPSP-6</strain>
    </source>
</reference>
<dbReference type="Proteomes" id="UP000318294">
    <property type="component" value="Unassembled WGS sequence"/>
</dbReference>
<dbReference type="RefSeq" id="WP_144327741.1">
    <property type="nucleotide sequence ID" value="NZ_VJON01000007.1"/>
</dbReference>
<proteinExistence type="predicted"/>
<evidence type="ECO:0000313" key="1">
    <source>
        <dbReference type="EMBL" id="TSE35543.1"/>
    </source>
</evidence>
<name>A0A554XI99_9BURK</name>
<dbReference type="PANTHER" id="PTHR11669">
    <property type="entry name" value="REPLICATION FACTOR C / DNA POLYMERASE III GAMMA-TAU SUBUNIT"/>
    <property type="match status" value="1"/>
</dbReference>
<organism evidence="1 2">
    <name type="scientific">Tepidimonas charontis</name>
    <dbReference type="NCBI Taxonomy" id="2267262"/>
    <lineage>
        <taxon>Bacteria</taxon>
        <taxon>Pseudomonadati</taxon>
        <taxon>Pseudomonadota</taxon>
        <taxon>Betaproteobacteria</taxon>
        <taxon>Burkholderiales</taxon>
        <taxon>Tepidimonas</taxon>
    </lineage>
</organism>